<evidence type="ECO:0000313" key="3">
    <source>
        <dbReference type="Proteomes" id="UP000255355"/>
    </source>
</evidence>
<organism evidence="2 3">
    <name type="scientific">Nocardia mexicana</name>
    <dbReference type="NCBI Taxonomy" id="279262"/>
    <lineage>
        <taxon>Bacteria</taxon>
        <taxon>Bacillati</taxon>
        <taxon>Actinomycetota</taxon>
        <taxon>Actinomycetes</taxon>
        <taxon>Mycobacteriales</taxon>
        <taxon>Nocardiaceae</taxon>
        <taxon>Nocardia</taxon>
    </lineage>
</organism>
<dbReference type="InterPro" id="IPR024775">
    <property type="entry name" value="DinB-like"/>
</dbReference>
<dbReference type="AlphaFoldDB" id="A0A370GM74"/>
<comment type="caution">
    <text evidence="2">The sequence shown here is derived from an EMBL/GenBank/DDBJ whole genome shotgun (WGS) entry which is preliminary data.</text>
</comment>
<feature type="domain" description="DinB-like" evidence="1">
    <location>
        <begin position="41"/>
        <end position="161"/>
    </location>
</feature>
<dbReference type="Pfam" id="PF12867">
    <property type="entry name" value="DinB_2"/>
    <property type="match status" value="1"/>
</dbReference>
<keyword evidence="3" id="KW-1185">Reference proteome</keyword>
<sequence>MDHCRECGFTYDTAAAPAAGQAIRDGIAEIANVLRDPQVNLRDRRSQTVWSPLEYACHVRDTLLVQRERVLAARRADRVDCTPMGRDERVDHDGYAEQDPRDVARQTSDAALMFTNVLARLAPEDWARIVLYNFPEPRTERTLSWVAVHTVHEVRHHLQDIRRQLTS</sequence>
<dbReference type="Proteomes" id="UP000255355">
    <property type="component" value="Unassembled WGS sequence"/>
</dbReference>
<dbReference type="InterPro" id="IPR034660">
    <property type="entry name" value="DinB/YfiT-like"/>
</dbReference>
<name>A0A370GM74_9NOCA</name>
<dbReference type="OrthoDB" id="3376896at2"/>
<proteinExistence type="predicted"/>
<dbReference type="Gene3D" id="1.20.120.450">
    <property type="entry name" value="dinb family like domain"/>
    <property type="match status" value="1"/>
</dbReference>
<dbReference type="EMBL" id="QQAZ01000017">
    <property type="protein sequence ID" value="RDI44389.1"/>
    <property type="molecule type" value="Genomic_DNA"/>
</dbReference>
<protein>
    <submittedName>
        <fullName evidence="2">DinB family protein</fullName>
    </submittedName>
</protein>
<reference evidence="2 3" key="1">
    <citation type="submission" date="2018-07" db="EMBL/GenBank/DDBJ databases">
        <title>Genomic Encyclopedia of Type Strains, Phase IV (KMG-IV): sequencing the most valuable type-strain genomes for metagenomic binning, comparative biology and taxonomic classification.</title>
        <authorList>
            <person name="Goeker M."/>
        </authorList>
    </citation>
    <scope>NUCLEOTIDE SEQUENCE [LARGE SCALE GENOMIC DNA]</scope>
    <source>
        <strain evidence="2 3">DSM 44952</strain>
    </source>
</reference>
<evidence type="ECO:0000259" key="1">
    <source>
        <dbReference type="Pfam" id="PF12867"/>
    </source>
</evidence>
<evidence type="ECO:0000313" key="2">
    <source>
        <dbReference type="EMBL" id="RDI44389.1"/>
    </source>
</evidence>
<dbReference type="RefSeq" id="WP_084520055.1">
    <property type="nucleotide sequence ID" value="NZ_QQAZ01000017.1"/>
</dbReference>
<dbReference type="SUPFAM" id="SSF109854">
    <property type="entry name" value="DinB/YfiT-like putative metalloenzymes"/>
    <property type="match status" value="1"/>
</dbReference>
<dbReference type="STRING" id="1210089.GCA_001613165_05380"/>
<gene>
    <name evidence="2" type="ORF">DFR68_1176</name>
</gene>
<accession>A0A370GM74</accession>